<feature type="domain" description="ABC transporter" evidence="5">
    <location>
        <begin position="14"/>
        <end position="236"/>
    </location>
</feature>
<evidence type="ECO:0000256" key="4">
    <source>
        <dbReference type="ARBA" id="ARBA00022840"/>
    </source>
</evidence>
<reference evidence="6 7" key="1">
    <citation type="journal article" date="2003" name="Genome Res.">
        <title>Tropheryma whipplei twist: a human pathogenic Actinobacteria with a reduced genome.</title>
        <authorList>
            <person name="Raoult D."/>
            <person name="Ogata H."/>
            <person name="Audic S."/>
            <person name="Robert C."/>
            <person name="Suhre K."/>
            <person name="Drancourt M."/>
            <person name="Claverie J.-M."/>
        </authorList>
    </citation>
    <scope>NUCLEOTIDE SEQUENCE [LARGE SCALE GENOMIC DNA]</scope>
    <source>
        <strain evidence="6 7">Twist</strain>
    </source>
</reference>
<dbReference type="HOGENOM" id="CLU_000604_1_22_11"/>
<proteinExistence type="inferred from homology"/>
<keyword evidence="3" id="KW-0547">Nucleotide-binding</keyword>
<dbReference type="InterPro" id="IPR027417">
    <property type="entry name" value="P-loop_NTPase"/>
</dbReference>
<dbReference type="SMART" id="SM00382">
    <property type="entry name" value="AAA"/>
    <property type="match status" value="1"/>
</dbReference>
<name>Q83GV0_TROWT</name>
<dbReference type="GO" id="GO:0005524">
    <property type="term" value="F:ATP binding"/>
    <property type="evidence" value="ECO:0007669"/>
    <property type="project" value="UniProtKB-KW"/>
</dbReference>
<dbReference type="STRING" id="203267.TWT_139"/>
<dbReference type="AlphaFoldDB" id="Q83GV0"/>
<dbReference type="Pfam" id="PF00005">
    <property type="entry name" value="ABC_tran"/>
    <property type="match status" value="1"/>
</dbReference>
<evidence type="ECO:0000313" key="7">
    <source>
        <dbReference type="Proteomes" id="UP000002200"/>
    </source>
</evidence>
<dbReference type="GO" id="GO:0042626">
    <property type="term" value="F:ATPase-coupled transmembrane transporter activity"/>
    <property type="evidence" value="ECO:0007669"/>
    <property type="project" value="TreeGrafter"/>
</dbReference>
<protein>
    <submittedName>
        <fullName evidence="6">ABC transporter ATP-binding protein</fullName>
    </submittedName>
</protein>
<dbReference type="GO" id="GO:0043190">
    <property type="term" value="C:ATP-binding cassette (ABC) transporter complex"/>
    <property type="evidence" value="ECO:0007669"/>
    <property type="project" value="TreeGrafter"/>
</dbReference>
<dbReference type="eggNOG" id="COG1122">
    <property type="taxonomic scope" value="Bacteria"/>
</dbReference>
<organism evidence="6 7">
    <name type="scientific">Tropheryma whipplei (strain Twist)</name>
    <name type="common">Whipple's bacillus</name>
    <dbReference type="NCBI Taxonomy" id="203267"/>
    <lineage>
        <taxon>Bacteria</taxon>
        <taxon>Bacillati</taxon>
        <taxon>Actinomycetota</taxon>
        <taxon>Actinomycetes</taxon>
        <taxon>Micrococcales</taxon>
        <taxon>Tropherymataceae</taxon>
        <taxon>Tropheryma</taxon>
    </lineage>
</organism>
<keyword evidence="4 6" id="KW-0067">ATP-binding</keyword>
<dbReference type="PROSITE" id="PS50893">
    <property type="entry name" value="ABC_TRANSPORTER_2"/>
    <property type="match status" value="1"/>
</dbReference>
<dbReference type="PROSITE" id="PS00211">
    <property type="entry name" value="ABC_TRANSPORTER_1"/>
    <property type="match status" value="1"/>
</dbReference>
<dbReference type="InterPro" id="IPR003593">
    <property type="entry name" value="AAA+_ATPase"/>
</dbReference>
<evidence type="ECO:0000256" key="2">
    <source>
        <dbReference type="ARBA" id="ARBA00022448"/>
    </source>
</evidence>
<keyword evidence="2" id="KW-0813">Transport</keyword>
<dbReference type="InterPro" id="IPR003439">
    <property type="entry name" value="ABC_transporter-like_ATP-bd"/>
</dbReference>
<dbReference type="Gene3D" id="3.40.50.300">
    <property type="entry name" value="P-loop containing nucleotide triphosphate hydrolases"/>
    <property type="match status" value="1"/>
</dbReference>
<dbReference type="Proteomes" id="UP000002200">
    <property type="component" value="Chromosome"/>
</dbReference>
<gene>
    <name evidence="6" type="ordered locus">TWT_139</name>
</gene>
<evidence type="ECO:0000313" key="6">
    <source>
        <dbReference type="EMBL" id="AAO44236.1"/>
    </source>
</evidence>
<dbReference type="InterPro" id="IPR017871">
    <property type="entry name" value="ABC_transporter-like_CS"/>
</dbReference>
<evidence type="ECO:0000259" key="5">
    <source>
        <dbReference type="PROSITE" id="PS50893"/>
    </source>
</evidence>
<comment type="similarity">
    <text evidence="1">Belongs to the ABC transporter superfamily.</text>
</comment>
<keyword evidence="7" id="KW-1185">Reference proteome</keyword>
<dbReference type="PANTHER" id="PTHR43553:SF24">
    <property type="entry name" value="ENERGY-COUPLING FACTOR TRANSPORTER ATP-BINDING PROTEIN ECFA1"/>
    <property type="match status" value="1"/>
</dbReference>
<dbReference type="CDD" id="cd03225">
    <property type="entry name" value="ABC_cobalt_CbiO_domain1"/>
    <property type="match status" value="1"/>
</dbReference>
<dbReference type="EMBL" id="AE014184">
    <property type="protein sequence ID" value="AAO44236.1"/>
    <property type="molecule type" value="Genomic_DNA"/>
</dbReference>
<dbReference type="KEGG" id="twh:TWT_139"/>
<dbReference type="GO" id="GO:0016887">
    <property type="term" value="F:ATP hydrolysis activity"/>
    <property type="evidence" value="ECO:0007669"/>
    <property type="project" value="InterPro"/>
</dbReference>
<sequence length="237" mass="26303">MPKNCGRVTSMIAIEFSNVSLEIDDCKILREINLVFSAHRIGIIGVNGSGKSTLVRLINGLHFPSNGCVKVDGIEVNKKTVKQIRRMVGFVFQNPQTQLVMPEVREDLKFGLKNMGIQNIESAIEEVSVMLGIQNLLGRNTYQLSGGEKQMVALATILVTKPKVLVFDEPTTYLDLMSFNRLSEIVNTLPQQIITISHNLDLIQTCNQVILMNQGQVAYDGPPKNAIAKYRELCKSA</sequence>
<dbReference type="PANTHER" id="PTHR43553">
    <property type="entry name" value="HEAVY METAL TRANSPORTER"/>
    <property type="match status" value="1"/>
</dbReference>
<dbReference type="InterPro" id="IPR015856">
    <property type="entry name" value="ABC_transpr_CbiO/EcfA_su"/>
</dbReference>
<evidence type="ECO:0000256" key="1">
    <source>
        <dbReference type="ARBA" id="ARBA00005417"/>
    </source>
</evidence>
<dbReference type="InterPro" id="IPR050095">
    <property type="entry name" value="ECF_ABC_transporter_ATP-bd"/>
</dbReference>
<evidence type="ECO:0000256" key="3">
    <source>
        <dbReference type="ARBA" id="ARBA00022741"/>
    </source>
</evidence>
<dbReference type="SUPFAM" id="SSF52540">
    <property type="entry name" value="P-loop containing nucleoside triphosphate hydrolases"/>
    <property type="match status" value="1"/>
</dbReference>
<accession>Q83GV0</accession>